<dbReference type="OrthoDB" id="3562773at2759"/>
<dbReference type="EMBL" id="JAPEIS010000013">
    <property type="protein sequence ID" value="KAJ8060195.1"/>
    <property type="molecule type" value="Genomic_DNA"/>
</dbReference>
<name>A0A9X0DF48_9HELO</name>
<sequence>MASILFEENSLIPIRRKQLLNNIVDGLAKVRPGTIYAEVPRSATSYDEGYRKISYANFANAINGLAHW</sequence>
<keyword evidence="2" id="KW-1185">Reference proteome</keyword>
<organism evidence="1 2">
    <name type="scientific">Sclerotinia nivalis</name>
    <dbReference type="NCBI Taxonomy" id="352851"/>
    <lineage>
        <taxon>Eukaryota</taxon>
        <taxon>Fungi</taxon>
        <taxon>Dikarya</taxon>
        <taxon>Ascomycota</taxon>
        <taxon>Pezizomycotina</taxon>
        <taxon>Leotiomycetes</taxon>
        <taxon>Helotiales</taxon>
        <taxon>Sclerotiniaceae</taxon>
        <taxon>Sclerotinia</taxon>
    </lineage>
</organism>
<reference evidence="1" key="1">
    <citation type="submission" date="2022-11" db="EMBL/GenBank/DDBJ databases">
        <title>Genome Resource of Sclerotinia nivalis Strain SnTB1, a Plant Pathogen Isolated from American Ginseng.</title>
        <authorList>
            <person name="Fan S."/>
        </authorList>
    </citation>
    <scope>NUCLEOTIDE SEQUENCE</scope>
    <source>
        <strain evidence="1">SnTB1</strain>
    </source>
</reference>
<evidence type="ECO:0000313" key="2">
    <source>
        <dbReference type="Proteomes" id="UP001152300"/>
    </source>
</evidence>
<protein>
    <submittedName>
        <fullName evidence="1">Uncharacterized protein</fullName>
    </submittedName>
</protein>
<accession>A0A9X0DF48</accession>
<comment type="caution">
    <text evidence="1">The sequence shown here is derived from an EMBL/GenBank/DDBJ whole genome shotgun (WGS) entry which is preliminary data.</text>
</comment>
<proteinExistence type="predicted"/>
<evidence type="ECO:0000313" key="1">
    <source>
        <dbReference type="EMBL" id="KAJ8060195.1"/>
    </source>
</evidence>
<gene>
    <name evidence="1" type="ORF">OCU04_010539</name>
</gene>
<dbReference type="AlphaFoldDB" id="A0A9X0DF48"/>
<dbReference type="Proteomes" id="UP001152300">
    <property type="component" value="Unassembled WGS sequence"/>
</dbReference>